<protein>
    <submittedName>
        <fullName evidence="1">Uncharacterized protein</fullName>
    </submittedName>
</protein>
<name>A0A437LY88_9SPHN</name>
<comment type="caution">
    <text evidence="1">The sequence shown here is derived from an EMBL/GenBank/DDBJ whole genome shotgun (WGS) entry which is preliminary data.</text>
</comment>
<gene>
    <name evidence="1" type="ORF">EOD43_18725</name>
</gene>
<evidence type="ECO:0000313" key="1">
    <source>
        <dbReference type="EMBL" id="RVT90306.1"/>
    </source>
</evidence>
<dbReference type="Proteomes" id="UP000282971">
    <property type="component" value="Unassembled WGS sequence"/>
</dbReference>
<sequence>MSTNVLINHVTLEAGCAQFDHIAAIADLTDTARSEWSDVDGPQSGVGESYWYIHEARGLTAYVSNDQQFVSLEICNDASDVVATAEIDLNQFE</sequence>
<dbReference type="AlphaFoldDB" id="A0A437LY88"/>
<proteinExistence type="predicted"/>
<evidence type="ECO:0000313" key="2">
    <source>
        <dbReference type="Proteomes" id="UP000282971"/>
    </source>
</evidence>
<accession>A0A437LY88</accession>
<dbReference type="EMBL" id="SACN01000003">
    <property type="protein sequence ID" value="RVT90306.1"/>
    <property type="molecule type" value="Genomic_DNA"/>
</dbReference>
<dbReference type="RefSeq" id="WP_127745563.1">
    <property type="nucleotide sequence ID" value="NZ_SACN01000003.1"/>
</dbReference>
<keyword evidence="2" id="KW-1185">Reference proteome</keyword>
<organism evidence="1 2">
    <name type="scientific">Sphingomonas crocodyli</name>
    <dbReference type="NCBI Taxonomy" id="1979270"/>
    <lineage>
        <taxon>Bacteria</taxon>
        <taxon>Pseudomonadati</taxon>
        <taxon>Pseudomonadota</taxon>
        <taxon>Alphaproteobacteria</taxon>
        <taxon>Sphingomonadales</taxon>
        <taxon>Sphingomonadaceae</taxon>
        <taxon>Sphingomonas</taxon>
    </lineage>
</organism>
<reference evidence="1 2" key="1">
    <citation type="submission" date="2019-01" db="EMBL/GenBank/DDBJ databases">
        <authorList>
            <person name="Chen W.-M."/>
        </authorList>
    </citation>
    <scope>NUCLEOTIDE SEQUENCE [LARGE SCALE GENOMIC DNA]</scope>
    <source>
        <strain evidence="1 2">CCP-7</strain>
    </source>
</reference>